<dbReference type="SUPFAM" id="SSF53067">
    <property type="entry name" value="Actin-like ATPase domain"/>
    <property type="match status" value="1"/>
</dbReference>
<dbReference type="EMBL" id="MFAV01000008">
    <property type="protein sequence ID" value="OGD86758.1"/>
    <property type="molecule type" value="Genomic_DNA"/>
</dbReference>
<evidence type="ECO:0000313" key="2">
    <source>
        <dbReference type="EMBL" id="OGD86758.1"/>
    </source>
</evidence>
<feature type="domain" description="Gcp-like" evidence="1">
    <location>
        <begin position="36"/>
        <end position="90"/>
    </location>
</feature>
<proteinExistence type="predicted"/>
<keyword evidence="2" id="KW-0808">Transferase</keyword>
<dbReference type="AlphaFoldDB" id="A0A1F5G4H6"/>
<gene>
    <name evidence="2" type="ORF">A2Z23_02790</name>
</gene>
<dbReference type="InterPro" id="IPR000905">
    <property type="entry name" value="Gcp-like_dom"/>
</dbReference>
<dbReference type="Gene3D" id="3.30.420.40">
    <property type="match status" value="1"/>
</dbReference>
<protein>
    <submittedName>
        <fullName evidence="2">tRNA (Adenosine(37)-N6)-threonylcarbamoyltransferase complex dimerization subunit type 1 TsaB</fullName>
    </submittedName>
</protein>
<dbReference type="GO" id="GO:0002949">
    <property type="term" value="P:tRNA threonylcarbamoyladenosine modification"/>
    <property type="evidence" value="ECO:0007669"/>
    <property type="project" value="InterPro"/>
</dbReference>
<dbReference type="InterPro" id="IPR022496">
    <property type="entry name" value="T6A_TsaB"/>
</dbReference>
<sequence length="104" mass="11540">MILAIDTSETLKTSVYLKDGNDRVKDRSIKERKPGSQVLLPMIIKILKKNKLDPKDLTGIEVNCGPGSYTGLRVGISVASALGYFLKIPVNSKKVEKMVFPKYE</sequence>
<name>A0A1F5G4H6_9BACT</name>
<dbReference type="Pfam" id="PF00814">
    <property type="entry name" value="TsaD"/>
    <property type="match status" value="1"/>
</dbReference>
<dbReference type="NCBIfam" id="TIGR03725">
    <property type="entry name" value="T6A_YeaZ"/>
    <property type="match status" value="1"/>
</dbReference>
<dbReference type="InterPro" id="IPR043129">
    <property type="entry name" value="ATPase_NBD"/>
</dbReference>
<evidence type="ECO:0000259" key="1">
    <source>
        <dbReference type="Pfam" id="PF00814"/>
    </source>
</evidence>
<dbReference type="GO" id="GO:0016740">
    <property type="term" value="F:transferase activity"/>
    <property type="evidence" value="ECO:0007669"/>
    <property type="project" value="UniProtKB-KW"/>
</dbReference>
<comment type="caution">
    <text evidence="2">The sequence shown here is derived from an EMBL/GenBank/DDBJ whole genome shotgun (WGS) entry which is preliminary data.</text>
</comment>
<evidence type="ECO:0000313" key="3">
    <source>
        <dbReference type="Proteomes" id="UP000176628"/>
    </source>
</evidence>
<organism evidence="2 3">
    <name type="scientific">Candidatus Curtissbacteria bacterium RBG_16_39_7</name>
    <dbReference type="NCBI Taxonomy" id="1797707"/>
    <lineage>
        <taxon>Bacteria</taxon>
        <taxon>Candidatus Curtissiibacteriota</taxon>
    </lineage>
</organism>
<accession>A0A1F5G4H6</accession>
<reference evidence="2 3" key="1">
    <citation type="journal article" date="2016" name="Nat. Commun.">
        <title>Thousands of microbial genomes shed light on interconnected biogeochemical processes in an aquifer system.</title>
        <authorList>
            <person name="Anantharaman K."/>
            <person name="Brown C.T."/>
            <person name="Hug L.A."/>
            <person name="Sharon I."/>
            <person name="Castelle C.J."/>
            <person name="Probst A.J."/>
            <person name="Thomas B.C."/>
            <person name="Singh A."/>
            <person name="Wilkins M.J."/>
            <person name="Karaoz U."/>
            <person name="Brodie E.L."/>
            <person name="Williams K.H."/>
            <person name="Hubbard S.S."/>
            <person name="Banfield J.F."/>
        </authorList>
    </citation>
    <scope>NUCLEOTIDE SEQUENCE [LARGE SCALE GENOMIC DNA]</scope>
</reference>
<dbReference type="Proteomes" id="UP000176628">
    <property type="component" value="Unassembled WGS sequence"/>
</dbReference>